<dbReference type="InterPro" id="IPR036680">
    <property type="entry name" value="SPOR-like_sf"/>
</dbReference>
<dbReference type="GO" id="GO:0042834">
    <property type="term" value="F:peptidoglycan binding"/>
    <property type="evidence" value="ECO:0007669"/>
    <property type="project" value="InterPro"/>
</dbReference>
<dbReference type="GO" id="GO:0030428">
    <property type="term" value="C:cell septum"/>
    <property type="evidence" value="ECO:0007669"/>
    <property type="project" value="TreeGrafter"/>
</dbReference>
<dbReference type="GO" id="GO:0032506">
    <property type="term" value="P:cytokinetic process"/>
    <property type="evidence" value="ECO:0007669"/>
    <property type="project" value="TreeGrafter"/>
</dbReference>
<name>A0A1W9KTD6_9BURK</name>
<gene>
    <name evidence="4" type="ORF">BWK72_12425</name>
</gene>
<dbReference type="InterPro" id="IPR052521">
    <property type="entry name" value="Cell_div_SPOR-domain"/>
</dbReference>
<evidence type="ECO:0000256" key="1">
    <source>
        <dbReference type="SAM" id="MobiDB-lite"/>
    </source>
</evidence>
<dbReference type="SUPFAM" id="SSF110997">
    <property type="entry name" value="Sporulation related repeat"/>
    <property type="match status" value="1"/>
</dbReference>
<organism evidence="4 5">
    <name type="scientific">Rhodoferax ferrireducens</name>
    <dbReference type="NCBI Taxonomy" id="192843"/>
    <lineage>
        <taxon>Bacteria</taxon>
        <taxon>Pseudomonadati</taxon>
        <taxon>Pseudomonadota</taxon>
        <taxon>Betaproteobacteria</taxon>
        <taxon>Burkholderiales</taxon>
        <taxon>Comamonadaceae</taxon>
        <taxon>Rhodoferax</taxon>
    </lineage>
</organism>
<evidence type="ECO:0000313" key="5">
    <source>
        <dbReference type="Proteomes" id="UP000192505"/>
    </source>
</evidence>
<dbReference type="Proteomes" id="UP000192505">
    <property type="component" value="Unassembled WGS sequence"/>
</dbReference>
<dbReference type="InterPro" id="IPR007730">
    <property type="entry name" value="SPOR-like_dom"/>
</dbReference>
<comment type="caution">
    <text evidence="4">The sequence shown here is derived from an EMBL/GenBank/DDBJ whole genome shotgun (WGS) entry which is preliminary data.</text>
</comment>
<keyword evidence="2" id="KW-0812">Transmembrane</keyword>
<evidence type="ECO:0000313" key="4">
    <source>
        <dbReference type="EMBL" id="OQW87703.1"/>
    </source>
</evidence>
<dbReference type="PANTHER" id="PTHR38687">
    <property type="entry name" value="CELL DIVISION PROTEIN DEDD-RELATED"/>
    <property type="match status" value="1"/>
</dbReference>
<sequence length="265" mass="27733">MAFFKFRKGADESPRAPAQPQSIEAIRQRAKYRLTGATVLVLVGVIGLPMLFDKQPRPIAVDTPIVIPDKNKTPALVIPGAAVVPPTPAVVVAAPDNLPSPAAEPQAGLPTVAGADKNIESKQAPALTDKGSEATNTIDKTASIAAKPEANRAQALLDGKEADAKPAKVDAANTAVAKPTVAADKPAATDSRYVVQVGAFADNARAQEVRMKLERAGLKTYAQAAETKDGRRIRVRLGPFSTRAEAEKAADKVKKLSLPASLLTL</sequence>
<dbReference type="PANTHER" id="PTHR38687:SF1">
    <property type="entry name" value="CELL DIVISION PROTEIN DEDD"/>
    <property type="match status" value="1"/>
</dbReference>
<reference evidence="4 5" key="1">
    <citation type="submission" date="2017-01" db="EMBL/GenBank/DDBJ databases">
        <title>Novel large sulfur bacteria in the metagenomes of groundwater-fed chemosynthetic microbial mats in the Lake Huron basin.</title>
        <authorList>
            <person name="Sharrar A.M."/>
            <person name="Flood B.E."/>
            <person name="Bailey J.V."/>
            <person name="Jones D.S."/>
            <person name="Biddanda B."/>
            <person name="Ruberg S.A."/>
            <person name="Marcus D.N."/>
            <person name="Dick G.J."/>
        </authorList>
    </citation>
    <scope>NUCLEOTIDE SEQUENCE [LARGE SCALE GENOMIC DNA]</scope>
    <source>
        <strain evidence="4">A7</strain>
    </source>
</reference>
<protein>
    <recommendedName>
        <fullName evidence="3">SPOR domain-containing protein</fullName>
    </recommendedName>
</protein>
<dbReference type="GO" id="GO:0032153">
    <property type="term" value="C:cell division site"/>
    <property type="evidence" value="ECO:0007669"/>
    <property type="project" value="TreeGrafter"/>
</dbReference>
<evidence type="ECO:0000256" key="2">
    <source>
        <dbReference type="SAM" id="Phobius"/>
    </source>
</evidence>
<accession>A0A1W9KTD6</accession>
<feature type="domain" description="SPOR" evidence="3">
    <location>
        <begin position="187"/>
        <end position="265"/>
    </location>
</feature>
<feature type="transmembrane region" description="Helical" evidence="2">
    <location>
        <begin position="34"/>
        <end position="52"/>
    </location>
</feature>
<evidence type="ECO:0000259" key="3">
    <source>
        <dbReference type="PROSITE" id="PS51724"/>
    </source>
</evidence>
<proteinExistence type="predicted"/>
<keyword evidence="2" id="KW-0472">Membrane</keyword>
<dbReference type="EMBL" id="MTEI01000007">
    <property type="protein sequence ID" value="OQW87703.1"/>
    <property type="molecule type" value="Genomic_DNA"/>
</dbReference>
<keyword evidence="2" id="KW-1133">Transmembrane helix</keyword>
<feature type="region of interest" description="Disordered" evidence="1">
    <location>
        <begin position="1"/>
        <end position="20"/>
    </location>
</feature>
<dbReference type="AlphaFoldDB" id="A0A1W9KTD6"/>
<dbReference type="Pfam" id="PF05036">
    <property type="entry name" value="SPOR"/>
    <property type="match status" value="1"/>
</dbReference>
<dbReference type="Gene3D" id="3.30.70.1070">
    <property type="entry name" value="Sporulation related repeat"/>
    <property type="match status" value="1"/>
</dbReference>
<dbReference type="PROSITE" id="PS51724">
    <property type="entry name" value="SPOR"/>
    <property type="match status" value="1"/>
</dbReference>